<evidence type="ECO:0000256" key="4">
    <source>
        <dbReference type="ARBA" id="ARBA00042703"/>
    </source>
</evidence>
<comment type="catalytic activity">
    <reaction evidence="11">
        <text>1-octadecanoyl-2-(5Z,8Z,11Z,14Z-eicosatetraenoyl)-sn-glycerol + H2O = 2-(5Z,8Z,11Z,14Z-eicosatetraenoyl)-glycerol + octadecanoate + H(+)</text>
        <dbReference type="Rhea" id="RHEA:38507"/>
        <dbReference type="ChEBI" id="CHEBI:15377"/>
        <dbReference type="ChEBI" id="CHEBI:15378"/>
        <dbReference type="ChEBI" id="CHEBI:25629"/>
        <dbReference type="ChEBI" id="CHEBI:52392"/>
        <dbReference type="ChEBI" id="CHEBI:75728"/>
    </reaction>
</comment>
<feature type="domain" description="AB hydrolase-1" evidence="12">
    <location>
        <begin position="52"/>
        <end position="173"/>
    </location>
</feature>
<dbReference type="Proteomes" id="UP001162164">
    <property type="component" value="Unassembled WGS sequence"/>
</dbReference>
<comment type="similarity">
    <text evidence="1">Belongs to the AB hydrolase superfamily.</text>
</comment>
<evidence type="ECO:0000256" key="10">
    <source>
        <dbReference type="ARBA" id="ARBA00048513"/>
    </source>
</evidence>
<dbReference type="Gene3D" id="3.40.50.1820">
    <property type="entry name" value="alpha/beta hydrolase"/>
    <property type="match status" value="2"/>
</dbReference>
<feature type="domain" description="AB hydrolase-1" evidence="12">
    <location>
        <begin position="322"/>
        <end position="559"/>
    </location>
</feature>
<accession>A0ABQ9K1I9</accession>
<sequence length="575" mass="64587">MLLSQNTGLLRQNSLINFKNPRNFSSAETLEPVKLAYATYESTKSEGVQGVPLVILHGLFGSKSNWNSLCKVYQQKTDPQRKIIAADARNHGDSAKSTSHTYAHMAADIKHLLEDLGIDKASLMGHSMGGRAVMLFALKYVAILPELVEKLIVVDISPVASSPNLTSMPALFQALDRVRLPSNVSVVKARTDVDAQLAQFIADKSLRSFLLTNLVQKDNGRFDTKRLVNVFVKLAVFFSYNWRVNIPVLLANFNNIANFPLLNDMQYNGPVLFVGGDNSDFIATKSFQETFLLPKDDNIELSYASYEVTKSYSKTKPQPTNLIVLHGLLGSKNNWNSFCKKYHEHSKRKVVAIDIRNHGESPHTKDHSYDAIAIDLKRFLDKNNLQKVNFLGHSMGGRGAMLFTLKYPELVEKLIVADISPITTSPGFNRTPELLLALKNFELPKNVSFLEARQSVRDMLMPLLKHKAVLSFLLTNLVQKSNGSYAWRFNINSILNNFDNISTFPEVHNSVFEGPVLFVGGSKSDYIQKSDFPKIVKLFPKAELKFIEGAGHWVHSEKPTEFLKLTLDFFKPQSY</sequence>
<comment type="catalytic activity">
    <reaction evidence="5">
        <text>a 1,2-diacyl-sn-glycerol + H2O = a 2-acylglycerol + a fatty acid + H(+)</text>
        <dbReference type="Rhea" id="RHEA:33275"/>
        <dbReference type="ChEBI" id="CHEBI:15377"/>
        <dbReference type="ChEBI" id="CHEBI:15378"/>
        <dbReference type="ChEBI" id="CHEBI:17389"/>
        <dbReference type="ChEBI" id="CHEBI:17815"/>
        <dbReference type="ChEBI" id="CHEBI:28868"/>
        <dbReference type="EC" id="3.1.1.116"/>
    </reaction>
</comment>
<dbReference type="PANTHER" id="PTHR46118">
    <property type="entry name" value="PROTEIN ABHD11"/>
    <property type="match status" value="1"/>
</dbReference>
<comment type="catalytic activity">
    <reaction evidence="8">
        <text>1-octadecanoyl-2-(4Z,7Z,10Z,13Z,16Z,19Z-docosahexaenoyl)-sn-glycerol + H2O = 2-(4Z,7Z,10Z,13Z,16Z,19Z-docosahexaenoyl)-glycerol + octadecanoate + H(+)</text>
        <dbReference type="Rhea" id="RHEA:77107"/>
        <dbReference type="ChEBI" id="CHEBI:15377"/>
        <dbReference type="ChEBI" id="CHEBI:15378"/>
        <dbReference type="ChEBI" id="CHEBI:25629"/>
        <dbReference type="ChEBI" id="CHEBI:77129"/>
        <dbReference type="ChEBI" id="CHEBI:186738"/>
    </reaction>
</comment>
<evidence type="ECO:0000256" key="3">
    <source>
        <dbReference type="ARBA" id="ARBA00026104"/>
    </source>
</evidence>
<dbReference type="InterPro" id="IPR029058">
    <property type="entry name" value="AB_hydrolase_fold"/>
</dbReference>
<comment type="catalytic activity">
    <reaction evidence="10">
        <text>1-octadecanoyl-2-(9Z-octadecenoyl)-sn-glycerol + H2O = 2-(9Z-octadecenoyl)-glycerol + octadecanoate + H(+)</text>
        <dbReference type="Rhea" id="RHEA:77103"/>
        <dbReference type="ChEBI" id="CHEBI:15377"/>
        <dbReference type="ChEBI" id="CHEBI:15378"/>
        <dbReference type="ChEBI" id="CHEBI:25629"/>
        <dbReference type="ChEBI" id="CHEBI:73990"/>
        <dbReference type="ChEBI" id="CHEBI:75468"/>
    </reaction>
</comment>
<dbReference type="Pfam" id="PF00561">
    <property type="entry name" value="Abhydrolase_1"/>
    <property type="match status" value="2"/>
</dbReference>
<evidence type="ECO:0000256" key="9">
    <source>
        <dbReference type="ARBA" id="ARBA00048504"/>
    </source>
</evidence>
<evidence type="ECO:0000256" key="2">
    <source>
        <dbReference type="ARBA" id="ARBA00022801"/>
    </source>
</evidence>
<dbReference type="PANTHER" id="PTHR46118:SF4">
    <property type="entry name" value="PROTEIN ABHD11"/>
    <property type="match status" value="1"/>
</dbReference>
<dbReference type="SUPFAM" id="SSF53474">
    <property type="entry name" value="alpha/beta-Hydrolases"/>
    <property type="match status" value="2"/>
</dbReference>
<organism evidence="13 14">
    <name type="scientific">Molorchus minor</name>
    <dbReference type="NCBI Taxonomy" id="1323400"/>
    <lineage>
        <taxon>Eukaryota</taxon>
        <taxon>Metazoa</taxon>
        <taxon>Ecdysozoa</taxon>
        <taxon>Arthropoda</taxon>
        <taxon>Hexapoda</taxon>
        <taxon>Insecta</taxon>
        <taxon>Pterygota</taxon>
        <taxon>Neoptera</taxon>
        <taxon>Endopterygota</taxon>
        <taxon>Coleoptera</taxon>
        <taxon>Polyphaga</taxon>
        <taxon>Cucujiformia</taxon>
        <taxon>Chrysomeloidea</taxon>
        <taxon>Cerambycidae</taxon>
        <taxon>Lamiinae</taxon>
        <taxon>Monochamini</taxon>
        <taxon>Molorchus</taxon>
    </lineage>
</organism>
<evidence type="ECO:0000313" key="14">
    <source>
        <dbReference type="Proteomes" id="UP001162164"/>
    </source>
</evidence>
<comment type="catalytic activity">
    <reaction evidence="9">
        <text>1,2-didecanoylglycerol + H2O = decanoylglycerol + decanoate + H(+)</text>
        <dbReference type="Rhea" id="RHEA:48596"/>
        <dbReference type="ChEBI" id="CHEBI:11152"/>
        <dbReference type="ChEBI" id="CHEBI:15377"/>
        <dbReference type="ChEBI" id="CHEBI:15378"/>
        <dbReference type="ChEBI" id="CHEBI:27689"/>
        <dbReference type="ChEBI" id="CHEBI:90605"/>
    </reaction>
</comment>
<evidence type="ECO:0000313" key="13">
    <source>
        <dbReference type="EMBL" id="KAJ8984150.1"/>
    </source>
</evidence>
<evidence type="ECO:0000256" key="11">
    <source>
        <dbReference type="ARBA" id="ARBA00048919"/>
    </source>
</evidence>
<reference evidence="13" key="1">
    <citation type="journal article" date="2023" name="Insect Mol. Biol.">
        <title>Genome sequencing provides insights into the evolution of gene families encoding plant cell wall-degrading enzymes in longhorned beetles.</title>
        <authorList>
            <person name="Shin N.R."/>
            <person name="Okamura Y."/>
            <person name="Kirsch R."/>
            <person name="Pauchet Y."/>
        </authorList>
    </citation>
    <scope>NUCLEOTIDE SEQUENCE</scope>
    <source>
        <strain evidence="13">MMC_N1</strain>
    </source>
</reference>
<keyword evidence="14" id="KW-1185">Reference proteome</keyword>
<proteinExistence type="inferred from homology"/>
<dbReference type="EMBL" id="JAPWTJ010000045">
    <property type="protein sequence ID" value="KAJ8984150.1"/>
    <property type="molecule type" value="Genomic_DNA"/>
</dbReference>
<gene>
    <name evidence="13" type="ORF">NQ317_017801</name>
</gene>
<comment type="caution">
    <text evidence="13">The sequence shown here is derived from an EMBL/GenBank/DDBJ whole genome shotgun (WGS) entry which is preliminary data.</text>
</comment>
<dbReference type="InterPro" id="IPR000073">
    <property type="entry name" value="AB_hydrolase_1"/>
</dbReference>
<keyword evidence="2" id="KW-0378">Hydrolase</keyword>
<evidence type="ECO:0000256" key="7">
    <source>
        <dbReference type="ARBA" id="ARBA00044064"/>
    </source>
</evidence>
<name>A0ABQ9K1I9_9CUCU</name>
<protein>
    <recommendedName>
        <fullName evidence="7">sn-1-specific diacylglycerol lipase ABHD11</fullName>
        <ecNumber evidence="3">3.1.1.116</ecNumber>
    </recommendedName>
    <alternativeName>
        <fullName evidence="4">Alpha/beta hydrolase domain-containing protein 11</fullName>
    </alternativeName>
</protein>
<evidence type="ECO:0000256" key="8">
    <source>
        <dbReference type="ARBA" id="ARBA00048283"/>
    </source>
</evidence>
<evidence type="ECO:0000256" key="1">
    <source>
        <dbReference type="ARBA" id="ARBA00008645"/>
    </source>
</evidence>
<comment type="catalytic activity">
    <reaction evidence="6">
        <text>a 1,3-diacyl-sn-glycerol + H2O = a 1-acyl-sn-glycerol + a fatty acid + H(+)</text>
        <dbReference type="Rhea" id="RHEA:38503"/>
        <dbReference type="ChEBI" id="CHEBI:15377"/>
        <dbReference type="ChEBI" id="CHEBI:15378"/>
        <dbReference type="ChEBI" id="CHEBI:28868"/>
        <dbReference type="ChEBI" id="CHEBI:64683"/>
        <dbReference type="ChEBI" id="CHEBI:77272"/>
    </reaction>
</comment>
<dbReference type="PRINTS" id="PR00111">
    <property type="entry name" value="ABHYDROLASE"/>
</dbReference>
<evidence type="ECO:0000256" key="6">
    <source>
        <dbReference type="ARBA" id="ARBA00043742"/>
    </source>
</evidence>
<evidence type="ECO:0000256" key="5">
    <source>
        <dbReference type="ARBA" id="ARBA00043667"/>
    </source>
</evidence>
<evidence type="ECO:0000259" key="12">
    <source>
        <dbReference type="Pfam" id="PF00561"/>
    </source>
</evidence>
<dbReference type="EC" id="3.1.1.116" evidence="3"/>